<feature type="transmembrane region" description="Helical" evidence="9">
    <location>
        <begin position="154"/>
        <end position="171"/>
    </location>
</feature>
<organism evidence="11 12">
    <name type="scientific">Actinobacillus suis</name>
    <dbReference type="NCBI Taxonomy" id="716"/>
    <lineage>
        <taxon>Bacteria</taxon>
        <taxon>Pseudomonadati</taxon>
        <taxon>Pseudomonadota</taxon>
        <taxon>Gammaproteobacteria</taxon>
        <taxon>Pasteurellales</taxon>
        <taxon>Pasteurellaceae</taxon>
        <taxon>Actinobacillus</taxon>
    </lineage>
</organism>
<dbReference type="EMBL" id="JAJUPA010000001">
    <property type="protein sequence ID" value="MCQ9628858.1"/>
    <property type="molecule type" value="Genomic_DNA"/>
</dbReference>
<accession>A0ABT1WR94</accession>
<dbReference type="Gene3D" id="1.20.1250.20">
    <property type="entry name" value="MFS general substrate transporter like domains"/>
    <property type="match status" value="2"/>
</dbReference>
<name>A0ABT1WR94_ACTSU</name>
<keyword evidence="6 9" id="KW-0812">Transmembrane</keyword>
<feature type="transmembrane region" description="Helical" evidence="9">
    <location>
        <begin position="16"/>
        <end position="35"/>
    </location>
</feature>
<feature type="transmembrane region" description="Helical" evidence="9">
    <location>
        <begin position="382"/>
        <end position="399"/>
    </location>
</feature>
<dbReference type="Proteomes" id="UP001206331">
    <property type="component" value="Unassembled WGS sequence"/>
</dbReference>
<gene>
    <name evidence="11" type="ORF">LZL92_01000</name>
</gene>
<sequence>MQNSDNLRPLVIQRGLLRLASFAFLIVIFMTGLAGALRVPALSVFLHNEVTSDPFMIGIFYSVNSLMAMVLSQIVAHYSDLYTNRKWIVTLSCVMQLSGCLLFAFNRDYYTLLIVGTLIIGLGSSATSQVFALSREYTESKQKDGTMFNTILRAQLSLAWIIGPPVAYYLSGNFGFTFMYIVAALIFAVSILIVVLMLPSSVQRHVKPRETDETLRENGIESNRKSTTFLALACLLMWTCNSMMFINLPLHLKQNLHLSEQVAGVMMSTAAAIEIPVMLLAGYCTRFISKKMLLIIAILAGICYYIGLSMAQTESQLLALQVFNGLFIGILASIGMLYFQDLMPYKMGSATTLFNNTSGASWVIAGPVAGMAASYFGYQSTWYLSLILCIVSFLMMIPVRKL</sequence>
<feature type="transmembrane region" description="Helical" evidence="9">
    <location>
        <begin position="111"/>
        <end position="133"/>
    </location>
</feature>
<dbReference type="SUPFAM" id="SSF103473">
    <property type="entry name" value="MFS general substrate transporter"/>
    <property type="match status" value="1"/>
</dbReference>
<feature type="transmembrane region" description="Helical" evidence="9">
    <location>
        <begin position="317"/>
        <end position="339"/>
    </location>
</feature>
<evidence type="ECO:0000256" key="1">
    <source>
        <dbReference type="ARBA" id="ARBA00004651"/>
    </source>
</evidence>
<proteinExistence type="inferred from homology"/>
<evidence type="ECO:0000256" key="5">
    <source>
        <dbReference type="ARBA" id="ARBA00022597"/>
    </source>
</evidence>
<evidence type="ECO:0000256" key="9">
    <source>
        <dbReference type="SAM" id="Phobius"/>
    </source>
</evidence>
<dbReference type="PROSITE" id="PS50850">
    <property type="entry name" value="MFS"/>
    <property type="match status" value="1"/>
</dbReference>
<dbReference type="PANTHER" id="PTHR23535:SF2">
    <property type="entry name" value="SUGAR EFFLUX TRANSPORTER A-RELATED"/>
    <property type="match status" value="1"/>
</dbReference>
<protein>
    <submittedName>
        <fullName evidence="11">Sugar efflux transporter</fullName>
    </submittedName>
</protein>
<keyword evidence="4" id="KW-1003">Cell membrane</keyword>
<dbReference type="InterPro" id="IPR020846">
    <property type="entry name" value="MFS_dom"/>
</dbReference>
<evidence type="ECO:0000256" key="2">
    <source>
        <dbReference type="ARBA" id="ARBA00006523"/>
    </source>
</evidence>
<dbReference type="RefSeq" id="WP_014991524.1">
    <property type="nucleotide sequence ID" value="NZ_CP090556.1"/>
</dbReference>
<dbReference type="PANTHER" id="PTHR23535">
    <property type="entry name" value="SUGAR EFFLUX TRANSPORTER A-RELATED"/>
    <property type="match status" value="1"/>
</dbReference>
<dbReference type="GeneID" id="34291250"/>
<evidence type="ECO:0000256" key="4">
    <source>
        <dbReference type="ARBA" id="ARBA00022475"/>
    </source>
</evidence>
<evidence type="ECO:0000256" key="8">
    <source>
        <dbReference type="ARBA" id="ARBA00023136"/>
    </source>
</evidence>
<dbReference type="InterPro" id="IPR036259">
    <property type="entry name" value="MFS_trans_sf"/>
</dbReference>
<feature type="transmembrane region" description="Helical" evidence="9">
    <location>
        <begin position="177"/>
        <end position="199"/>
    </location>
</feature>
<feature type="transmembrane region" description="Helical" evidence="9">
    <location>
        <begin position="293"/>
        <end position="311"/>
    </location>
</feature>
<keyword evidence="12" id="KW-1185">Reference proteome</keyword>
<evidence type="ECO:0000259" key="10">
    <source>
        <dbReference type="PROSITE" id="PS50850"/>
    </source>
</evidence>
<feature type="transmembrane region" description="Helical" evidence="9">
    <location>
        <begin position="55"/>
        <end position="75"/>
    </location>
</feature>
<comment type="caution">
    <text evidence="11">The sequence shown here is derived from an EMBL/GenBank/DDBJ whole genome shotgun (WGS) entry which is preliminary data.</text>
</comment>
<dbReference type="CDD" id="cd17471">
    <property type="entry name" value="MFS_Set"/>
    <property type="match status" value="1"/>
</dbReference>
<comment type="similarity">
    <text evidence="2">Belongs to the major facilitator superfamily. Set transporter family.</text>
</comment>
<evidence type="ECO:0000313" key="11">
    <source>
        <dbReference type="EMBL" id="MCQ9628858.1"/>
    </source>
</evidence>
<feature type="transmembrane region" description="Helical" evidence="9">
    <location>
        <begin position="229"/>
        <end position="250"/>
    </location>
</feature>
<keyword evidence="7 9" id="KW-1133">Transmembrane helix</keyword>
<evidence type="ECO:0000256" key="3">
    <source>
        <dbReference type="ARBA" id="ARBA00022448"/>
    </source>
</evidence>
<evidence type="ECO:0000256" key="6">
    <source>
        <dbReference type="ARBA" id="ARBA00022692"/>
    </source>
</evidence>
<keyword evidence="3" id="KW-0813">Transport</keyword>
<evidence type="ECO:0000256" key="7">
    <source>
        <dbReference type="ARBA" id="ARBA00022989"/>
    </source>
</evidence>
<reference evidence="11 12" key="1">
    <citation type="submission" date="2021-12" db="EMBL/GenBank/DDBJ databases">
        <title>Identification and characterization of A. suis stains in western Canada.</title>
        <authorList>
            <person name="Kulathunga D.G.R.S."/>
            <person name="De Oliveira Costa M."/>
        </authorList>
    </citation>
    <scope>NUCLEOTIDE SEQUENCE [LARGE SCALE GENOMIC DNA]</scope>
    <source>
        <strain evidence="11 12">18_292</strain>
    </source>
</reference>
<keyword evidence="5" id="KW-0762">Sugar transport</keyword>
<keyword evidence="8 9" id="KW-0472">Membrane</keyword>
<feature type="domain" description="Major facilitator superfamily (MFS) profile" evidence="10">
    <location>
        <begin position="16"/>
        <end position="402"/>
    </location>
</feature>
<feature type="transmembrane region" description="Helical" evidence="9">
    <location>
        <begin position="262"/>
        <end position="281"/>
    </location>
</feature>
<dbReference type="InterPro" id="IPR011701">
    <property type="entry name" value="MFS"/>
</dbReference>
<dbReference type="Pfam" id="PF07690">
    <property type="entry name" value="MFS_1"/>
    <property type="match status" value="1"/>
</dbReference>
<feature type="transmembrane region" description="Helical" evidence="9">
    <location>
        <begin position="359"/>
        <end position="376"/>
    </location>
</feature>
<feature type="transmembrane region" description="Helical" evidence="9">
    <location>
        <begin position="87"/>
        <end position="105"/>
    </location>
</feature>
<evidence type="ECO:0000313" key="12">
    <source>
        <dbReference type="Proteomes" id="UP001206331"/>
    </source>
</evidence>
<comment type="subcellular location">
    <subcellularLocation>
        <location evidence="1">Cell membrane</location>
        <topology evidence="1">Multi-pass membrane protein</topology>
    </subcellularLocation>
</comment>